<sequence>MAETLTLVIGGAASGKSAHAERRVLQDGGRPVYVATAEAHDAEMSDKIRAHRARRGDSWREVEAPHRLEEALQSAAPGEAMLIDCATMWLTNRLLAGDDLEAAEERLLAALVACPARVTIVTNEIGLSPVPDNALARAFREAQGRLNQRLAAAADEAIAVWAGLPLRLK</sequence>
<dbReference type="NCBIfam" id="NF004469">
    <property type="entry name" value="PRK05800.1"/>
    <property type="match status" value="1"/>
</dbReference>
<feature type="binding site" evidence="16">
    <location>
        <begin position="10"/>
        <end position="17"/>
    </location>
    <ligand>
        <name>GTP</name>
        <dbReference type="ChEBI" id="CHEBI:37565"/>
    </ligand>
</feature>
<keyword evidence="13 14" id="KW-0342">GTP-binding</keyword>
<dbReference type="AlphaFoldDB" id="A0A6B2JQ71"/>
<keyword evidence="10 14" id="KW-0547">Nucleotide-binding</keyword>
<proteinExistence type="inferred from homology"/>
<comment type="function">
    <text evidence="4 14">Catalyzes ATP-dependent phosphorylation of adenosylcobinamide and addition of GMP to adenosylcobinamide phosphate.</text>
</comment>
<evidence type="ECO:0000256" key="6">
    <source>
        <dbReference type="ARBA" id="ARBA00005159"/>
    </source>
</evidence>
<dbReference type="GO" id="GO:0005524">
    <property type="term" value="F:ATP binding"/>
    <property type="evidence" value="ECO:0007669"/>
    <property type="project" value="UniProtKB-UniRule"/>
</dbReference>
<dbReference type="CDD" id="cd00544">
    <property type="entry name" value="CobU"/>
    <property type="match status" value="1"/>
</dbReference>
<keyword evidence="17" id="KW-0548">Nucleotidyltransferase</keyword>
<name>A0A6B2JQ71_9RHOB</name>
<comment type="catalytic activity">
    <reaction evidence="1 14">
        <text>adenosylcob(III)inamide + ATP = adenosylcob(III)inamide phosphate + ADP + H(+)</text>
        <dbReference type="Rhea" id="RHEA:15769"/>
        <dbReference type="ChEBI" id="CHEBI:2480"/>
        <dbReference type="ChEBI" id="CHEBI:15378"/>
        <dbReference type="ChEBI" id="CHEBI:30616"/>
        <dbReference type="ChEBI" id="CHEBI:58502"/>
        <dbReference type="ChEBI" id="CHEBI:456216"/>
        <dbReference type="EC" id="2.7.1.156"/>
    </reaction>
</comment>
<comment type="pathway">
    <text evidence="6 14">Cofactor biosynthesis; adenosylcobalamin biosynthesis; adenosylcobalamin from cob(II)yrinate a,c-diamide: step 5/7.</text>
</comment>
<reference evidence="17 18" key="1">
    <citation type="submission" date="2020-02" db="EMBL/GenBank/DDBJ databases">
        <title>Pseudoroseicyclus tamarix, sp. nov., isolated from offshore sediment of a Tamarix chinensis forest.</title>
        <authorList>
            <person name="Gai Y."/>
        </authorList>
    </citation>
    <scope>NUCLEOTIDE SEQUENCE [LARGE SCALE GENOMIC DNA]</scope>
    <source>
        <strain evidence="17 18">CLL3-39</strain>
    </source>
</reference>
<evidence type="ECO:0000256" key="13">
    <source>
        <dbReference type="ARBA" id="ARBA00023134"/>
    </source>
</evidence>
<evidence type="ECO:0000256" key="15">
    <source>
        <dbReference type="PIRSR" id="PIRSR006135-1"/>
    </source>
</evidence>
<dbReference type="RefSeq" id="WP_163890129.1">
    <property type="nucleotide sequence ID" value="NZ_JAAFYS010000001.1"/>
</dbReference>
<evidence type="ECO:0000256" key="4">
    <source>
        <dbReference type="ARBA" id="ARBA00003889"/>
    </source>
</evidence>
<keyword evidence="12 14" id="KW-0067">ATP-binding</keyword>
<evidence type="ECO:0000256" key="14">
    <source>
        <dbReference type="PIRNR" id="PIRNR006135"/>
    </source>
</evidence>
<dbReference type="GO" id="GO:0043752">
    <property type="term" value="F:adenosylcobinamide kinase activity"/>
    <property type="evidence" value="ECO:0007669"/>
    <property type="project" value="UniProtKB-EC"/>
</dbReference>
<feature type="binding site" evidence="16">
    <location>
        <begin position="35"/>
        <end position="37"/>
    </location>
    <ligand>
        <name>GTP</name>
        <dbReference type="ChEBI" id="CHEBI:37565"/>
    </ligand>
</feature>
<comment type="catalytic activity">
    <reaction evidence="3">
        <text>adenosylcob(III)inamide + GTP = adenosylcob(III)inamide phosphate + GDP + H(+)</text>
        <dbReference type="Rhea" id="RHEA:15765"/>
        <dbReference type="ChEBI" id="CHEBI:2480"/>
        <dbReference type="ChEBI" id="CHEBI:15378"/>
        <dbReference type="ChEBI" id="CHEBI:37565"/>
        <dbReference type="ChEBI" id="CHEBI:58189"/>
        <dbReference type="ChEBI" id="CHEBI:58502"/>
        <dbReference type="EC" id="2.7.1.156"/>
    </reaction>
</comment>
<accession>A0A6B2JQ71</accession>
<organism evidence="17 18">
    <name type="scientific">Pseudoroseicyclus tamaricis</name>
    <dbReference type="NCBI Taxonomy" id="2705421"/>
    <lineage>
        <taxon>Bacteria</taxon>
        <taxon>Pseudomonadati</taxon>
        <taxon>Pseudomonadota</taxon>
        <taxon>Alphaproteobacteria</taxon>
        <taxon>Rhodobacterales</taxon>
        <taxon>Paracoccaceae</taxon>
        <taxon>Pseudoroseicyclus</taxon>
    </lineage>
</organism>
<keyword evidence="11 14" id="KW-0418">Kinase</keyword>
<dbReference type="Pfam" id="PF02283">
    <property type="entry name" value="CobU"/>
    <property type="match status" value="1"/>
</dbReference>
<dbReference type="SUPFAM" id="SSF52540">
    <property type="entry name" value="P-loop containing nucleoside triphosphate hydrolases"/>
    <property type="match status" value="1"/>
</dbReference>
<comment type="similarity">
    <text evidence="7 14">Belongs to the CobU/CobP family.</text>
</comment>
<evidence type="ECO:0000313" key="18">
    <source>
        <dbReference type="Proteomes" id="UP000474757"/>
    </source>
</evidence>
<keyword evidence="8 14" id="KW-0169">Cobalamin biosynthesis</keyword>
<dbReference type="InterPro" id="IPR027417">
    <property type="entry name" value="P-loop_NTPase"/>
</dbReference>
<protein>
    <recommendedName>
        <fullName evidence="14">Bifunctional adenosylcobalamin biosynthesis protein</fullName>
        <ecNumber evidence="14">2.7.1.156</ecNumber>
        <ecNumber evidence="14">2.7.7.62</ecNumber>
    </recommendedName>
</protein>
<dbReference type="UniPathway" id="UPA00148">
    <property type="reaction ID" value="UER00236"/>
</dbReference>
<evidence type="ECO:0000256" key="7">
    <source>
        <dbReference type="ARBA" id="ARBA00007490"/>
    </source>
</evidence>
<evidence type="ECO:0000256" key="12">
    <source>
        <dbReference type="ARBA" id="ARBA00022840"/>
    </source>
</evidence>
<dbReference type="PIRSF" id="PIRSF006135">
    <property type="entry name" value="CobU"/>
    <property type="match status" value="1"/>
</dbReference>
<dbReference type="Proteomes" id="UP000474757">
    <property type="component" value="Unassembled WGS sequence"/>
</dbReference>
<dbReference type="GO" id="GO:0009236">
    <property type="term" value="P:cobalamin biosynthetic process"/>
    <property type="evidence" value="ECO:0007669"/>
    <property type="project" value="UniProtKB-UniRule"/>
</dbReference>
<gene>
    <name evidence="17" type="primary">cobU</name>
    <name evidence="17" type="ORF">GZA08_03920</name>
</gene>
<feature type="binding site" evidence="16">
    <location>
        <position position="63"/>
    </location>
    <ligand>
        <name>GTP</name>
        <dbReference type="ChEBI" id="CHEBI:37565"/>
    </ligand>
</feature>
<dbReference type="PANTHER" id="PTHR34848">
    <property type="match status" value="1"/>
</dbReference>
<evidence type="ECO:0000256" key="9">
    <source>
        <dbReference type="ARBA" id="ARBA00022679"/>
    </source>
</evidence>
<comment type="caution">
    <text evidence="17">The sequence shown here is derived from an EMBL/GenBank/DDBJ whole genome shotgun (WGS) entry which is preliminary data.</text>
</comment>
<dbReference type="EMBL" id="JAAGAB010000001">
    <property type="protein sequence ID" value="NDV00115.1"/>
    <property type="molecule type" value="Genomic_DNA"/>
</dbReference>
<dbReference type="EC" id="2.7.1.156" evidence="14"/>
<evidence type="ECO:0000256" key="8">
    <source>
        <dbReference type="ARBA" id="ARBA00022573"/>
    </source>
</evidence>
<feature type="binding site" evidence="16">
    <location>
        <position position="84"/>
    </location>
    <ligand>
        <name>GTP</name>
        <dbReference type="ChEBI" id="CHEBI:37565"/>
    </ligand>
</feature>
<comment type="catalytic activity">
    <reaction evidence="2 14">
        <text>adenosylcob(III)inamide phosphate + GTP + H(+) = adenosylcob(III)inamide-GDP + diphosphate</text>
        <dbReference type="Rhea" id="RHEA:22712"/>
        <dbReference type="ChEBI" id="CHEBI:15378"/>
        <dbReference type="ChEBI" id="CHEBI:33019"/>
        <dbReference type="ChEBI" id="CHEBI:37565"/>
        <dbReference type="ChEBI" id="CHEBI:58502"/>
        <dbReference type="ChEBI" id="CHEBI:60487"/>
        <dbReference type="EC" id="2.7.7.62"/>
    </reaction>
</comment>
<dbReference type="PANTHER" id="PTHR34848:SF1">
    <property type="entry name" value="BIFUNCTIONAL ADENOSYLCOBALAMIN BIOSYNTHESIS PROTEIN COBU"/>
    <property type="match status" value="1"/>
</dbReference>
<evidence type="ECO:0000256" key="2">
    <source>
        <dbReference type="ARBA" id="ARBA00000711"/>
    </source>
</evidence>
<evidence type="ECO:0000313" key="17">
    <source>
        <dbReference type="EMBL" id="NDV00115.1"/>
    </source>
</evidence>
<comment type="pathway">
    <text evidence="5 14">Cofactor biosynthesis; adenosylcobalamin biosynthesis; adenosylcobalamin from cob(II)yrinate a,c-diamide: step 6/7.</text>
</comment>
<feature type="binding site" evidence="16">
    <location>
        <begin position="52"/>
        <end position="55"/>
    </location>
    <ligand>
        <name>GTP</name>
        <dbReference type="ChEBI" id="CHEBI:37565"/>
    </ligand>
</feature>
<evidence type="ECO:0000256" key="3">
    <source>
        <dbReference type="ARBA" id="ARBA00001522"/>
    </source>
</evidence>
<dbReference type="GO" id="GO:0008820">
    <property type="term" value="F:cobinamide phosphate guanylyltransferase activity"/>
    <property type="evidence" value="ECO:0007669"/>
    <property type="project" value="UniProtKB-UniRule"/>
</dbReference>
<dbReference type="EC" id="2.7.7.62" evidence="14"/>
<dbReference type="InterPro" id="IPR003203">
    <property type="entry name" value="CobU/CobP"/>
</dbReference>
<feature type="active site" description="GMP-histidine intermediate" evidence="15">
    <location>
        <position position="51"/>
    </location>
</feature>
<dbReference type="GO" id="GO:0005525">
    <property type="term" value="F:GTP binding"/>
    <property type="evidence" value="ECO:0007669"/>
    <property type="project" value="UniProtKB-UniRule"/>
</dbReference>
<dbReference type="Gene3D" id="3.40.50.300">
    <property type="entry name" value="P-loop containing nucleotide triphosphate hydrolases"/>
    <property type="match status" value="1"/>
</dbReference>
<keyword evidence="9 14" id="KW-0808">Transferase</keyword>
<evidence type="ECO:0000256" key="16">
    <source>
        <dbReference type="PIRSR" id="PIRSR006135-2"/>
    </source>
</evidence>
<evidence type="ECO:0000256" key="5">
    <source>
        <dbReference type="ARBA" id="ARBA00004692"/>
    </source>
</evidence>
<evidence type="ECO:0000256" key="11">
    <source>
        <dbReference type="ARBA" id="ARBA00022777"/>
    </source>
</evidence>
<keyword evidence="18" id="KW-1185">Reference proteome</keyword>
<evidence type="ECO:0000256" key="1">
    <source>
        <dbReference type="ARBA" id="ARBA00000312"/>
    </source>
</evidence>
<evidence type="ECO:0000256" key="10">
    <source>
        <dbReference type="ARBA" id="ARBA00022741"/>
    </source>
</evidence>